<dbReference type="PRINTS" id="PR00412">
    <property type="entry name" value="EPOXHYDRLASE"/>
</dbReference>
<dbReference type="Proteomes" id="UP000471435">
    <property type="component" value="Unassembled WGS sequence"/>
</dbReference>
<reference evidence="3 4" key="1">
    <citation type="submission" date="2019-12" db="EMBL/GenBank/DDBJ databases">
        <title>Genomic-based taxomic classification of the family Erythrobacteraceae.</title>
        <authorList>
            <person name="Xu L."/>
        </authorList>
    </citation>
    <scope>NUCLEOTIDE SEQUENCE [LARGE SCALE GENOMIC DNA]</scope>
    <source>
        <strain evidence="3 4">SW-109</strain>
    </source>
</reference>
<organism evidence="3 4">
    <name type="scientific">Pontixanthobacter luteolus</name>
    <dbReference type="NCBI Taxonomy" id="295089"/>
    <lineage>
        <taxon>Bacteria</taxon>
        <taxon>Pseudomonadati</taxon>
        <taxon>Pseudomonadota</taxon>
        <taxon>Alphaproteobacteria</taxon>
        <taxon>Sphingomonadales</taxon>
        <taxon>Erythrobacteraceae</taxon>
        <taxon>Pontixanthobacter</taxon>
    </lineage>
</organism>
<dbReference type="InterPro" id="IPR029058">
    <property type="entry name" value="AB_hydrolase_fold"/>
</dbReference>
<gene>
    <name evidence="3" type="ORF">GRI43_13160</name>
</gene>
<accession>A0A6I4V210</accession>
<proteinExistence type="predicted"/>
<evidence type="ECO:0000313" key="4">
    <source>
        <dbReference type="Proteomes" id="UP000471435"/>
    </source>
</evidence>
<feature type="domain" description="AB hydrolase-1" evidence="2">
    <location>
        <begin position="29"/>
        <end position="164"/>
    </location>
</feature>
<dbReference type="Pfam" id="PF00561">
    <property type="entry name" value="Abhydrolase_1"/>
    <property type="match status" value="1"/>
</dbReference>
<dbReference type="InterPro" id="IPR000639">
    <property type="entry name" value="Epox_hydrolase-like"/>
</dbReference>
<dbReference type="SUPFAM" id="SSF53474">
    <property type="entry name" value="alpha/beta-Hydrolases"/>
    <property type="match status" value="1"/>
</dbReference>
<keyword evidence="4" id="KW-1185">Reference proteome</keyword>
<dbReference type="RefSeq" id="WP_160731532.1">
    <property type="nucleotide sequence ID" value="NZ_WTYP01000002.1"/>
</dbReference>
<dbReference type="EMBL" id="WTYP01000002">
    <property type="protein sequence ID" value="MXP48339.1"/>
    <property type="molecule type" value="Genomic_DNA"/>
</dbReference>
<dbReference type="Gene3D" id="3.40.50.1820">
    <property type="entry name" value="alpha/beta hydrolase"/>
    <property type="match status" value="1"/>
</dbReference>
<dbReference type="AlphaFoldDB" id="A0A6I4V210"/>
<dbReference type="GO" id="GO:0016787">
    <property type="term" value="F:hydrolase activity"/>
    <property type="evidence" value="ECO:0007669"/>
    <property type="project" value="UniProtKB-KW"/>
</dbReference>
<sequence>MSILDQIVFGKVSTAPDISLRYAEMGSGPLVLMVHGFPESWYSWRHQLPAIAKAGFRAVAVDVRGYGGSSAPKEVEAYSMAELAGDMASLAHSLSPDQPAIIIGHDWGAPIAWTSALLHPDRFRAVSGLSIPHSAPGPVSADILQDQFFTQKGRYFYQVDFQEVGTAEAELEADPAEVIRKFYYAISGDAPEGTWPADKKPGDGLLKGLPEPPMPLPWLDHDDVAYLAGEFSRSGFHGPLNRYRNQRRDHAMLTALDSNVIHQPSLFIGGTSDLATRLAGPDSLEKLAKLLPGLQGLHMLEGCGHWTQQERSGEVNALLVDWLAKQ</sequence>
<evidence type="ECO:0000256" key="1">
    <source>
        <dbReference type="ARBA" id="ARBA00022801"/>
    </source>
</evidence>
<evidence type="ECO:0000313" key="3">
    <source>
        <dbReference type="EMBL" id="MXP48339.1"/>
    </source>
</evidence>
<evidence type="ECO:0000259" key="2">
    <source>
        <dbReference type="Pfam" id="PF00561"/>
    </source>
</evidence>
<dbReference type="PANTHER" id="PTHR43329">
    <property type="entry name" value="EPOXIDE HYDROLASE"/>
    <property type="match status" value="1"/>
</dbReference>
<comment type="caution">
    <text evidence="3">The sequence shown here is derived from an EMBL/GenBank/DDBJ whole genome shotgun (WGS) entry which is preliminary data.</text>
</comment>
<name>A0A6I4V210_9SPHN</name>
<dbReference type="OrthoDB" id="9812774at2"/>
<protein>
    <submittedName>
        <fullName evidence="3">Alpha/beta fold hydrolase</fullName>
    </submittedName>
</protein>
<dbReference type="InterPro" id="IPR000073">
    <property type="entry name" value="AB_hydrolase_1"/>
</dbReference>
<keyword evidence="1 3" id="KW-0378">Hydrolase</keyword>